<dbReference type="Proteomes" id="UP000179018">
    <property type="component" value="Unassembled WGS sequence"/>
</dbReference>
<accession>A0A1F8B554</accession>
<comment type="caution">
    <text evidence="1">The sequence shown here is derived from an EMBL/GenBank/DDBJ whole genome shotgun (WGS) entry which is preliminary data.</text>
</comment>
<protein>
    <submittedName>
        <fullName evidence="1">Uncharacterized protein</fullName>
    </submittedName>
</protein>
<organism evidence="1 2">
    <name type="scientific">Candidatus Woesebacteria bacterium RIFCSPLOWO2_01_FULL_39_10</name>
    <dbReference type="NCBI Taxonomy" id="1802516"/>
    <lineage>
        <taxon>Bacteria</taxon>
        <taxon>Candidatus Woeseibacteriota</taxon>
    </lineage>
</organism>
<reference evidence="1 2" key="1">
    <citation type="journal article" date="2016" name="Nat. Commun.">
        <title>Thousands of microbial genomes shed light on interconnected biogeochemical processes in an aquifer system.</title>
        <authorList>
            <person name="Anantharaman K."/>
            <person name="Brown C.T."/>
            <person name="Hug L.A."/>
            <person name="Sharon I."/>
            <person name="Castelle C.J."/>
            <person name="Probst A.J."/>
            <person name="Thomas B.C."/>
            <person name="Singh A."/>
            <person name="Wilkins M.J."/>
            <person name="Karaoz U."/>
            <person name="Brodie E.L."/>
            <person name="Williams K.H."/>
            <person name="Hubbard S.S."/>
            <person name="Banfield J.F."/>
        </authorList>
    </citation>
    <scope>NUCLEOTIDE SEQUENCE [LARGE SCALE GENOMIC DNA]</scope>
</reference>
<evidence type="ECO:0000313" key="1">
    <source>
        <dbReference type="EMBL" id="OGM59173.1"/>
    </source>
</evidence>
<sequence length="81" mass="9014">MGSFILIFSSRDRLATIAFSGLYFPMKFLNERVISGFFIVENLVSTGTIVLPFSIIKSTSDLSLVLQKWGFDGNSETSLKL</sequence>
<name>A0A1F8B554_9BACT</name>
<dbReference type="EMBL" id="MGHC01000026">
    <property type="protein sequence ID" value="OGM59173.1"/>
    <property type="molecule type" value="Genomic_DNA"/>
</dbReference>
<dbReference type="AlphaFoldDB" id="A0A1F8B554"/>
<proteinExistence type="predicted"/>
<evidence type="ECO:0000313" key="2">
    <source>
        <dbReference type="Proteomes" id="UP000179018"/>
    </source>
</evidence>
<gene>
    <name evidence="1" type="ORF">A3A75_03065</name>
</gene>